<dbReference type="GO" id="GO:0005886">
    <property type="term" value="C:plasma membrane"/>
    <property type="evidence" value="ECO:0007669"/>
    <property type="project" value="UniProtKB-SubCell"/>
</dbReference>
<dbReference type="InterPro" id="IPR017452">
    <property type="entry name" value="GPCR_Rhodpsn_7TM"/>
</dbReference>
<keyword evidence="7" id="KW-0675">Receptor</keyword>
<keyword evidence="5" id="KW-0297">G-protein coupled receptor</keyword>
<keyword evidence="8" id="KW-0807">Transducer</keyword>
<feature type="transmembrane region" description="Helical" evidence="9">
    <location>
        <begin position="109"/>
        <end position="136"/>
    </location>
</feature>
<dbReference type="Gene3D" id="1.20.1070.10">
    <property type="entry name" value="Rhodopsin 7-helix transmembrane proteins"/>
    <property type="match status" value="1"/>
</dbReference>
<dbReference type="GO" id="GO:0007197">
    <property type="term" value="P:adenylate cyclase-inhibiting G protein-coupled acetylcholine receptor signaling pathway"/>
    <property type="evidence" value="ECO:0007669"/>
    <property type="project" value="TreeGrafter"/>
</dbReference>
<gene>
    <name evidence="11" type="ORF">OXX778_LOCUS14278</name>
</gene>
<evidence type="ECO:0000256" key="1">
    <source>
        <dbReference type="ARBA" id="ARBA00004651"/>
    </source>
</evidence>
<keyword evidence="12" id="KW-1185">Reference proteome</keyword>
<feature type="domain" description="G-protein coupled receptors family 1 profile" evidence="10">
    <location>
        <begin position="1"/>
        <end position="227"/>
    </location>
</feature>
<dbReference type="AlphaFoldDB" id="A0A814DV16"/>
<dbReference type="PANTHER" id="PTHR24247:SF265">
    <property type="entry name" value="MUSCARINIC ACETYLCHOLINE RECEPTOR DM1"/>
    <property type="match status" value="1"/>
</dbReference>
<dbReference type="PROSITE" id="PS50262">
    <property type="entry name" value="G_PROTEIN_RECEP_F1_2"/>
    <property type="match status" value="1"/>
</dbReference>
<organism evidence="11 12">
    <name type="scientific">Brachionus calyciflorus</name>
    <dbReference type="NCBI Taxonomy" id="104777"/>
    <lineage>
        <taxon>Eukaryota</taxon>
        <taxon>Metazoa</taxon>
        <taxon>Spiralia</taxon>
        <taxon>Gnathifera</taxon>
        <taxon>Rotifera</taxon>
        <taxon>Eurotatoria</taxon>
        <taxon>Monogononta</taxon>
        <taxon>Pseudotrocha</taxon>
        <taxon>Ploima</taxon>
        <taxon>Brachionidae</taxon>
        <taxon>Brachionus</taxon>
    </lineage>
</organism>
<dbReference type="GO" id="GO:0007187">
    <property type="term" value="P:G protein-coupled receptor signaling pathway, coupled to cyclic nucleotide second messenger"/>
    <property type="evidence" value="ECO:0007669"/>
    <property type="project" value="TreeGrafter"/>
</dbReference>
<evidence type="ECO:0000259" key="10">
    <source>
        <dbReference type="PROSITE" id="PS50262"/>
    </source>
</evidence>
<reference evidence="11" key="1">
    <citation type="submission" date="2021-02" db="EMBL/GenBank/DDBJ databases">
        <authorList>
            <person name="Nowell W R."/>
        </authorList>
    </citation>
    <scope>NUCLEOTIDE SEQUENCE</scope>
    <source>
        <strain evidence="11">Ploen Becks lab</strain>
    </source>
</reference>
<evidence type="ECO:0000256" key="3">
    <source>
        <dbReference type="ARBA" id="ARBA00022692"/>
    </source>
</evidence>
<dbReference type="OrthoDB" id="10572108at2759"/>
<keyword evidence="4 9" id="KW-1133">Transmembrane helix</keyword>
<feature type="transmembrane region" description="Helical" evidence="9">
    <location>
        <begin position="37"/>
        <end position="55"/>
    </location>
</feature>
<dbReference type="SUPFAM" id="SSF81321">
    <property type="entry name" value="Family A G protein-coupled receptor-like"/>
    <property type="match status" value="1"/>
</dbReference>
<protein>
    <recommendedName>
        <fullName evidence="10">G-protein coupled receptors family 1 profile domain-containing protein</fullName>
    </recommendedName>
</protein>
<dbReference type="GO" id="GO:0030425">
    <property type="term" value="C:dendrite"/>
    <property type="evidence" value="ECO:0007669"/>
    <property type="project" value="TreeGrafter"/>
</dbReference>
<name>A0A814DV16_9BILA</name>
<dbReference type="EMBL" id="CAJNOC010002911">
    <property type="protein sequence ID" value="CAF0957639.1"/>
    <property type="molecule type" value="Genomic_DNA"/>
</dbReference>
<evidence type="ECO:0000313" key="12">
    <source>
        <dbReference type="Proteomes" id="UP000663879"/>
    </source>
</evidence>
<dbReference type="PANTHER" id="PTHR24247">
    <property type="entry name" value="5-HYDROXYTRYPTAMINE RECEPTOR"/>
    <property type="match status" value="1"/>
</dbReference>
<dbReference type="GO" id="GO:0004993">
    <property type="term" value="F:G protein-coupled serotonin receptor activity"/>
    <property type="evidence" value="ECO:0007669"/>
    <property type="project" value="TreeGrafter"/>
</dbReference>
<comment type="subcellular location">
    <subcellularLocation>
        <location evidence="1">Cell membrane</location>
        <topology evidence="1">Multi-pass membrane protein</topology>
    </subcellularLocation>
</comment>
<evidence type="ECO:0000256" key="4">
    <source>
        <dbReference type="ARBA" id="ARBA00022989"/>
    </source>
</evidence>
<evidence type="ECO:0000256" key="5">
    <source>
        <dbReference type="ARBA" id="ARBA00023040"/>
    </source>
</evidence>
<evidence type="ECO:0000256" key="2">
    <source>
        <dbReference type="ARBA" id="ARBA00022475"/>
    </source>
</evidence>
<feature type="transmembrane region" description="Helical" evidence="9">
    <location>
        <begin position="7"/>
        <end position="25"/>
    </location>
</feature>
<keyword evidence="3 9" id="KW-0812">Transmembrane</keyword>
<feature type="transmembrane region" description="Helical" evidence="9">
    <location>
        <begin position="177"/>
        <end position="200"/>
    </location>
</feature>
<keyword evidence="6 9" id="KW-0472">Membrane</keyword>
<dbReference type="GO" id="GO:0016907">
    <property type="term" value="F:G protein-coupled acetylcholine receptor activity"/>
    <property type="evidence" value="ECO:0007669"/>
    <property type="project" value="TreeGrafter"/>
</dbReference>
<evidence type="ECO:0000313" key="11">
    <source>
        <dbReference type="EMBL" id="CAF0957639.1"/>
    </source>
</evidence>
<proteinExistence type="predicted"/>
<dbReference type="GO" id="GO:0045202">
    <property type="term" value="C:synapse"/>
    <property type="evidence" value="ECO:0007669"/>
    <property type="project" value="TreeGrafter"/>
</dbReference>
<keyword evidence="2" id="KW-1003">Cell membrane</keyword>
<dbReference type="Proteomes" id="UP000663879">
    <property type="component" value="Unassembled WGS sequence"/>
</dbReference>
<evidence type="ECO:0000256" key="6">
    <source>
        <dbReference type="ARBA" id="ARBA00023136"/>
    </source>
</evidence>
<feature type="transmembrane region" description="Helical" evidence="9">
    <location>
        <begin position="212"/>
        <end position="230"/>
    </location>
</feature>
<evidence type="ECO:0000256" key="9">
    <source>
        <dbReference type="SAM" id="Phobius"/>
    </source>
</evidence>
<comment type="caution">
    <text evidence="11">The sequence shown here is derived from an EMBL/GenBank/DDBJ whole genome shotgun (WGS) entry which is preliminary data.</text>
</comment>
<evidence type="ECO:0000256" key="7">
    <source>
        <dbReference type="ARBA" id="ARBA00023170"/>
    </source>
</evidence>
<evidence type="ECO:0000256" key="8">
    <source>
        <dbReference type="ARBA" id="ARBA00023224"/>
    </source>
</evidence>
<sequence>MDFTTGVFDYPVSTIAIIFGYWPFHPVVGNIWATYDNGYNTITCSYMFYMSYILLRSIQAPMNFKAEFLIRNYKKILISIWIISFTSWATIANSYGIVEYTLGINFKTIFEMFIFSFLFWFVPLMLLLIIGILLLLNMNSVKNNQLKIITKKSNDNEIFHKKIQKIKMINRHAQFKIVLLVFTFWTQWMTPCFLSVFNGLFNFIPSNVMSRVYWITYVVCFTDPVIQYMLNPNMHFKFSKKKDDHK</sequence>
<feature type="transmembrane region" description="Helical" evidence="9">
    <location>
        <begin position="76"/>
        <end position="97"/>
    </location>
</feature>
<accession>A0A814DV16</accession>